<accession>A0A837R996</accession>
<dbReference type="Pfam" id="PF13203">
    <property type="entry name" value="DUF2201_N"/>
    <property type="match status" value="1"/>
</dbReference>
<evidence type="ECO:0000259" key="3">
    <source>
        <dbReference type="Pfam" id="PF13203"/>
    </source>
</evidence>
<dbReference type="Proteomes" id="UP000051020">
    <property type="component" value="Unassembled WGS sequence"/>
</dbReference>
<dbReference type="PANTHER" id="PTHR38730">
    <property type="entry name" value="SLL7028 PROTEIN"/>
    <property type="match status" value="1"/>
</dbReference>
<dbReference type="Pfam" id="PF09967">
    <property type="entry name" value="DUF2201"/>
    <property type="match status" value="1"/>
</dbReference>
<dbReference type="PANTHER" id="PTHR38730:SF1">
    <property type="entry name" value="SLL7028 PROTEIN"/>
    <property type="match status" value="1"/>
</dbReference>
<name>A0A837R996_LACPE</name>
<organism evidence="4 5">
    <name type="scientific">Lactiplantibacillus pentosus DSM 20314</name>
    <dbReference type="NCBI Taxonomy" id="1423791"/>
    <lineage>
        <taxon>Bacteria</taxon>
        <taxon>Bacillati</taxon>
        <taxon>Bacillota</taxon>
        <taxon>Bacilli</taxon>
        <taxon>Lactobacillales</taxon>
        <taxon>Lactobacillaceae</taxon>
        <taxon>Lactiplantibacillus</taxon>
    </lineage>
</organism>
<protein>
    <recommendedName>
        <fullName evidence="6">VWA-like domain-containing protein</fullName>
    </recommendedName>
</protein>
<gene>
    <name evidence="4" type="ORF">FD24_GL001091</name>
</gene>
<evidence type="ECO:0000313" key="5">
    <source>
        <dbReference type="Proteomes" id="UP000051020"/>
    </source>
</evidence>
<dbReference type="AlphaFoldDB" id="A0A837R996"/>
<feature type="region of interest" description="Disordered" evidence="1">
    <location>
        <begin position="174"/>
        <end position="220"/>
    </location>
</feature>
<reference evidence="4 5" key="1">
    <citation type="journal article" date="2015" name="Genome Announc.">
        <title>Expanding the biotechnology potential of lactobacilli through comparative genomics of 213 strains and associated genera.</title>
        <authorList>
            <person name="Sun Z."/>
            <person name="Harris H.M."/>
            <person name="McCann A."/>
            <person name="Guo C."/>
            <person name="Argimon S."/>
            <person name="Zhang W."/>
            <person name="Yang X."/>
            <person name="Jeffery I.B."/>
            <person name="Cooney J.C."/>
            <person name="Kagawa T.F."/>
            <person name="Liu W."/>
            <person name="Song Y."/>
            <person name="Salvetti E."/>
            <person name="Wrobel A."/>
            <person name="Rasinkangas P."/>
            <person name="Parkhill J."/>
            <person name="Rea M.C."/>
            <person name="O'Sullivan O."/>
            <person name="Ritari J."/>
            <person name="Douillard F.P."/>
            <person name="Paul Ross R."/>
            <person name="Yang R."/>
            <person name="Briner A.E."/>
            <person name="Felis G.E."/>
            <person name="de Vos W.M."/>
            <person name="Barrangou R."/>
            <person name="Klaenhammer T.R."/>
            <person name="Caufield P.W."/>
            <person name="Cui Y."/>
            <person name="Zhang H."/>
            <person name="O'Toole P.W."/>
        </authorList>
    </citation>
    <scope>NUCLEOTIDE SEQUENCE [LARGE SCALE GENOMIC DNA]</scope>
    <source>
        <strain evidence="4 5">DSM 20314</strain>
    </source>
</reference>
<evidence type="ECO:0008006" key="6">
    <source>
        <dbReference type="Google" id="ProtNLM"/>
    </source>
</evidence>
<comment type="caution">
    <text evidence="4">The sequence shown here is derived from an EMBL/GenBank/DDBJ whole genome shotgun (WGS) entry which is preliminary data.</text>
</comment>
<sequence length="457" mass="50137">MRSMLNNAAEYANWRQTMLTTASTHPAQEAATMLSRAIIELLATDQFYGELLTRLPRQLNTELNAPFALSWVDNQLVLQYAPQALAQTFTRFDQLQAGLKHVALHVVWQHPLRYRNQVATQQRLVTLATDLAVNQYVSGLPATAISLAQIQAQVPVTLPQHADSGTYLRLLRQQQSTDPERPNAGQTTKSTPQGPQHRQSSTGQESLPATGPIDDARQWSASGQLTNPNLAQSRLRQLAKDAWQQTTEAGRGLVAGHVAAQLDVLSQPAQIDWRQLLVRGLGQIPSGKKASHARFNRRQPARMELPGQISDTRLDLQVYVDQSGSISDALLRQLLAQAATLTQLLTATITIKPFDAIVQPGQTYQASFPQQVRFARHGGGGTAYQPIFDDLARHHQTAATTLALILTDGRGEAQIDAHHFTNVIWLLAQPTDKLSIHPVVGQVVNLNLGDDPDGPTT</sequence>
<feature type="domain" description="Putative metallopeptidase" evidence="3">
    <location>
        <begin position="34"/>
        <end position="301"/>
    </location>
</feature>
<evidence type="ECO:0000259" key="2">
    <source>
        <dbReference type="Pfam" id="PF09967"/>
    </source>
</evidence>
<dbReference type="InterPro" id="IPR018698">
    <property type="entry name" value="VWA-like_dom"/>
</dbReference>
<dbReference type="EMBL" id="AZCU01000016">
    <property type="protein sequence ID" value="KRK23406.1"/>
    <property type="molecule type" value="Genomic_DNA"/>
</dbReference>
<evidence type="ECO:0000256" key="1">
    <source>
        <dbReference type="SAM" id="MobiDB-lite"/>
    </source>
</evidence>
<dbReference type="InterPro" id="IPR025154">
    <property type="entry name" value="Put_metallopeptidase_dom"/>
</dbReference>
<feature type="compositionally biased region" description="Polar residues" evidence="1">
    <location>
        <begin position="184"/>
        <end position="207"/>
    </location>
</feature>
<proteinExistence type="predicted"/>
<evidence type="ECO:0000313" key="4">
    <source>
        <dbReference type="EMBL" id="KRK23406.1"/>
    </source>
</evidence>
<feature type="domain" description="VWA-like" evidence="2">
    <location>
        <begin position="318"/>
        <end position="446"/>
    </location>
</feature>